<gene>
    <name evidence="5" type="primary">rplB</name>
    <name evidence="9" type="ORF">OZSIB_1401</name>
</gene>
<dbReference type="AlphaFoldDB" id="A0A367ZM93"/>
<dbReference type="Gene3D" id="2.40.50.140">
    <property type="entry name" value="Nucleic acid-binding proteins"/>
    <property type="match status" value="1"/>
</dbReference>
<dbReference type="NCBIfam" id="TIGR01171">
    <property type="entry name" value="rplB_bact"/>
    <property type="match status" value="1"/>
</dbReference>
<feature type="domain" description="Large ribosomal subunit protein uL2 C-terminal" evidence="7">
    <location>
        <begin position="124"/>
        <end position="252"/>
    </location>
</feature>
<evidence type="ECO:0000256" key="5">
    <source>
        <dbReference type="HAMAP-Rule" id="MF_01320"/>
    </source>
</evidence>
<feature type="compositionally biased region" description="Basic residues" evidence="6">
    <location>
        <begin position="256"/>
        <end position="275"/>
    </location>
</feature>
<dbReference type="GO" id="GO:0002181">
    <property type="term" value="P:cytoplasmic translation"/>
    <property type="evidence" value="ECO:0007669"/>
    <property type="project" value="TreeGrafter"/>
</dbReference>
<feature type="region of interest" description="Disordered" evidence="6">
    <location>
        <begin position="230"/>
        <end position="275"/>
    </location>
</feature>
<keyword evidence="5" id="KW-0699">rRNA-binding</keyword>
<dbReference type="PIRSF" id="PIRSF002158">
    <property type="entry name" value="Ribosomal_L2"/>
    <property type="match status" value="1"/>
</dbReference>
<dbReference type="GO" id="GO:0003735">
    <property type="term" value="F:structural constituent of ribosome"/>
    <property type="evidence" value="ECO:0007669"/>
    <property type="project" value="InterPro"/>
</dbReference>
<dbReference type="FunFam" id="2.30.30.30:FF:000001">
    <property type="entry name" value="50S ribosomal protein L2"/>
    <property type="match status" value="1"/>
</dbReference>
<dbReference type="InterPro" id="IPR005880">
    <property type="entry name" value="Ribosomal_uL2_bac/org-type"/>
</dbReference>
<protein>
    <recommendedName>
        <fullName evidence="4 5">Large ribosomal subunit protein uL2</fullName>
    </recommendedName>
</protein>
<comment type="function">
    <text evidence="5">One of the primary rRNA binding proteins. Required for association of the 30S and 50S subunits to form the 70S ribosome, for tRNA binding and peptide bond formation. It has been suggested to have peptidyltransferase activity; this is somewhat controversial. Makes several contacts with the 16S rRNA in the 70S ribosome.</text>
</comment>
<evidence type="ECO:0000259" key="7">
    <source>
        <dbReference type="SMART" id="SM01382"/>
    </source>
</evidence>
<evidence type="ECO:0000256" key="2">
    <source>
        <dbReference type="ARBA" id="ARBA00022980"/>
    </source>
</evidence>
<evidence type="ECO:0000259" key="8">
    <source>
        <dbReference type="SMART" id="SM01383"/>
    </source>
</evidence>
<evidence type="ECO:0000256" key="4">
    <source>
        <dbReference type="ARBA" id="ARBA00035242"/>
    </source>
</evidence>
<keyword evidence="5" id="KW-0694">RNA-binding</keyword>
<dbReference type="GO" id="GO:0019843">
    <property type="term" value="F:rRNA binding"/>
    <property type="evidence" value="ECO:0007669"/>
    <property type="project" value="UniProtKB-UniRule"/>
</dbReference>
<sequence length="275" mass="30387">MSIKKYNPTTPSRRFMEGSTFEEITKRKPEKSLIEILHRSAGRNHHGHVTQRHRGGGSKRFYRLIDFKRNKDGIPGKVTAIEYDPNRTARIALVTYKDGEKRYIIAPEGLKVGDPIENGSHAEIITGACLPLNDIPLGSTIHHIEMKPGKGAQIARAAGAAAQLAGKEGEFAQIILPSGEMRKIPLTCRAVIGQVGNLDHMNISIGKAGRSRWMGIRPYVRGAVMNPCDHPHGGGEGKNSRGRVPVSLWGQPCKGLKTRKRKNPSNKYIISRRKK</sequence>
<dbReference type="InterPro" id="IPR014722">
    <property type="entry name" value="Rib_uL2_dom2"/>
</dbReference>
<evidence type="ECO:0000256" key="6">
    <source>
        <dbReference type="SAM" id="MobiDB-lite"/>
    </source>
</evidence>
<dbReference type="PANTHER" id="PTHR13691:SF5">
    <property type="entry name" value="LARGE RIBOSOMAL SUBUNIT PROTEIN UL2M"/>
    <property type="match status" value="1"/>
</dbReference>
<dbReference type="GO" id="GO:0015934">
    <property type="term" value="C:large ribosomal subunit"/>
    <property type="evidence" value="ECO:0007669"/>
    <property type="project" value="InterPro"/>
</dbReference>
<comment type="caution">
    <text evidence="9">The sequence shown here is derived from an EMBL/GenBank/DDBJ whole genome shotgun (WGS) entry which is preliminary data.</text>
</comment>
<evidence type="ECO:0000313" key="9">
    <source>
        <dbReference type="EMBL" id="RCK78481.1"/>
    </source>
</evidence>
<dbReference type="PANTHER" id="PTHR13691">
    <property type="entry name" value="RIBOSOMAL PROTEIN L2"/>
    <property type="match status" value="1"/>
</dbReference>
<feature type="compositionally biased region" description="Basic and acidic residues" evidence="6">
    <location>
        <begin position="230"/>
        <end position="239"/>
    </location>
</feature>
<dbReference type="Gene3D" id="2.30.30.30">
    <property type="match status" value="1"/>
</dbReference>
<keyword evidence="2 5" id="KW-0689">Ribosomal protein</keyword>
<dbReference type="InterPro" id="IPR012340">
    <property type="entry name" value="NA-bd_OB-fold"/>
</dbReference>
<dbReference type="FunFam" id="4.10.950.10:FF:000001">
    <property type="entry name" value="50S ribosomal protein L2"/>
    <property type="match status" value="1"/>
</dbReference>
<dbReference type="Pfam" id="PF03947">
    <property type="entry name" value="Ribosomal_L2_C"/>
    <property type="match status" value="1"/>
</dbReference>
<dbReference type="SUPFAM" id="SSF50104">
    <property type="entry name" value="Translation proteins SH3-like domain"/>
    <property type="match status" value="1"/>
</dbReference>
<proteinExistence type="inferred from homology"/>
<dbReference type="InterPro" id="IPR022671">
    <property type="entry name" value="Ribosomal_uL2_CS"/>
</dbReference>
<dbReference type="InterPro" id="IPR002171">
    <property type="entry name" value="Ribosomal_uL2"/>
</dbReference>
<dbReference type="FunFam" id="2.40.50.140:FF:000003">
    <property type="entry name" value="50S ribosomal protein L2"/>
    <property type="match status" value="1"/>
</dbReference>
<dbReference type="PROSITE" id="PS00467">
    <property type="entry name" value="RIBOSOMAL_L2"/>
    <property type="match status" value="1"/>
</dbReference>
<dbReference type="GO" id="GO:0016740">
    <property type="term" value="F:transferase activity"/>
    <property type="evidence" value="ECO:0007669"/>
    <property type="project" value="InterPro"/>
</dbReference>
<keyword evidence="3 5" id="KW-0687">Ribonucleoprotein</keyword>
<evidence type="ECO:0000313" key="10">
    <source>
        <dbReference type="Proteomes" id="UP000252355"/>
    </source>
</evidence>
<dbReference type="Pfam" id="PF00181">
    <property type="entry name" value="Ribosomal_L2_N"/>
    <property type="match status" value="1"/>
</dbReference>
<dbReference type="SUPFAM" id="SSF50249">
    <property type="entry name" value="Nucleic acid-binding proteins"/>
    <property type="match status" value="1"/>
</dbReference>
<dbReference type="SMART" id="SM01383">
    <property type="entry name" value="Ribosomal_L2"/>
    <property type="match status" value="1"/>
</dbReference>
<dbReference type="SMART" id="SM01382">
    <property type="entry name" value="Ribosomal_L2_C"/>
    <property type="match status" value="1"/>
</dbReference>
<dbReference type="InterPro" id="IPR022666">
    <property type="entry name" value="Ribosomal_uL2_RNA-bd_dom"/>
</dbReference>
<feature type="domain" description="Large ribosomal subunit protein uL2 RNA-binding" evidence="8">
    <location>
        <begin position="42"/>
        <end position="118"/>
    </location>
</feature>
<dbReference type="Gene3D" id="4.10.950.10">
    <property type="entry name" value="Ribosomal protein L2, domain 3"/>
    <property type="match status" value="1"/>
</dbReference>
<organism evidence="9 10">
    <name type="scientific">Candidatus Ozemobacter sibiricus</name>
    <dbReference type="NCBI Taxonomy" id="2268124"/>
    <lineage>
        <taxon>Bacteria</taxon>
        <taxon>Candidatus Ozemobacteria</taxon>
        <taxon>Candidatus Ozemobacterales</taxon>
        <taxon>Candidatus Ozemobacteraceae</taxon>
        <taxon>Candidatus Ozemobacter</taxon>
    </lineage>
</organism>
<accession>A0A367ZM93</accession>
<dbReference type="Proteomes" id="UP000252355">
    <property type="component" value="Unassembled WGS sequence"/>
</dbReference>
<dbReference type="InterPro" id="IPR008991">
    <property type="entry name" value="Translation_prot_SH3-like_sf"/>
</dbReference>
<comment type="subunit">
    <text evidence="5">Part of the 50S ribosomal subunit. Forms a bridge to the 30S subunit in the 70S ribosome.</text>
</comment>
<dbReference type="EMBL" id="QOQW01000022">
    <property type="protein sequence ID" value="RCK78481.1"/>
    <property type="molecule type" value="Genomic_DNA"/>
</dbReference>
<evidence type="ECO:0000256" key="3">
    <source>
        <dbReference type="ARBA" id="ARBA00023274"/>
    </source>
</evidence>
<reference evidence="9 10" key="1">
    <citation type="submission" date="2018-05" db="EMBL/GenBank/DDBJ databases">
        <title>A metagenomic window into the 2 km-deep terrestrial subsurface aquifer revealed taxonomically and functionally diverse microbial community comprising novel uncultured bacterial lineages.</title>
        <authorList>
            <person name="Kadnikov V.V."/>
            <person name="Mardanov A.V."/>
            <person name="Beletsky A.V."/>
            <person name="Banks D."/>
            <person name="Pimenov N.V."/>
            <person name="Frank Y.A."/>
            <person name="Karnachuk O.V."/>
            <person name="Ravin N.V."/>
        </authorList>
    </citation>
    <scope>NUCLEOTIDE SEQUENCE [LARGE SCALE GENOMIC DNA]</scope>
    <source>
        <strain evidence="9">BY5</strain>
    </source>
</reference>
<name>A0A367ZM93_9BACT</name>
<dbReference type="InterPro" id="IPR014726">
    <property type="entry name" value="Ribosomal_uL2_dom3"/>
</dbReference>
<comment type="similarity">
    <text evidence="1 5">Belongs to the universal ribosomal protein uL2 family.</text>
</comment>
<dbReference type="InterPro" id="IPR022669">
    <property type="entry name" value="Ribosomal_uL2_C"/>
</dbReference>
<evidence type="ECO:0000256" key="1">
    <source>
        <dbReference type="ARBA" id="ARBA00005636"/>
    </source>
</evidence>
<dbReference type="HAMAP" id="MF_01320_B">
    <property type="entry name" value="Ribosomal_uL2_B"/>
    <property type="match status" value="1"/>
</dbReference>